<feature type="compositionally biased region" description="Basic residues" evidence="1">
    <location>
        <begin position="19"/>
        <end position="32"/>
    </location>
</feature>
<evidence type="ECO:0000313" key="2">
    <source>
        <dbReference type="EMBL" id="GFH05902.1"/>
    </source>
</evidence>
<reference evidence="2 3" key="1">
    <citation type="submission" date="2020-02" db="EMBL/GenBank/DDBJ databases">
        <title>Draft genome sequence of Haematococcus lacustris strain NIES-144.</title>
        <authorList>
            <person name="Morimoto D."/>
            <person name="Nakagawa S."/>
            <person name="Yoshida T."/>
            <person name="Sawayama S."/>
        </authorList>
    </citation>
    <scope>NUCLEOTIDE SEQUENCE [LARGE SCALE GENOMIC DNA]</scope>
    <source>
        <strain evidence="2 3">NIES-144</strain>
    </source>
</reference>
<keyword evidence="3" id="KW-1185">Reference proteome</keyword>
<organism evidence="2 3">
    <name type="scientific">Haematococcus lacustris</name>
    <name type="common">Green alga</name>
    <name type="synonym">Haematococcus pluvialis</name>
    <dbReference type="NCBI Taxonomy" id="44745"/>
    <lineage>
        <taxon>Eukaryota</taxon>
        <taxon>Viridiplantae</taxon>
        <taxon>Chlorophyta</taxon>
        <taxon>core chlorophytes</taxon>
        <taxon>Chlorophyceae</taxon>
        <taxon>CS clade</taxon>
        <taxon>Chlamydomonadales</taxon>
        <taxon>Haematococcaceae</taxon>
        <taxon>Haematococcus</taxon>
    </lineage>
</organism>
<sequence length="82" mass="8611">MHGKRTKAEQAAQPTQPKGKSKAQSKAAKAKSARQVAGQGLQCSAQHAAHWGEQASGNSVGGRHSRTMSVCIGYSTQHLNTI</sequence>
<evidence type="ECO:0000256" key="1">
    <source>
        <dbReference type="SAM" id="MobiDB-lite"/>
    </source>
</evidence>
<dbReference type="Proteomes" id="UP000485058">
    <property type="component" value="Unassembled WGS sequence"/>
</dbReference>
<evidence type="ECO:0000313" key="3">
    <source>
        <dbReference type="Proteomes" id="UP000485058"/>
    </source>
</evidence>
<accession>A0A699YS49</accession>
<protein>
    <submittedName>
        <fullName evidence="2">Uncharacterized protein</fullName>
    </submittedName>
</protein>
<gene>
    <name evidence="2" type="ORF">HaLaN_00444</name>
</gene>
<feature type="region of interest" description="Disordered" evidence="1">
    <location>
        <begin position="1"/>
        <end position="41"/>
    </location>
</feature>
<dbReference type="EMBL" id="BLLF01000013">
    <property type="protein sequence ID" value="GFH05902.1"/>
    <property type="molecule type" value="Genomic_DNA"/>
</dbReference>
<comment type="caution">
    <text evidence="2">The sequence shown here is derived from an EMBL/GenBank/DDBJ whole genome shotgun (WGS) entry which is preliminary data.</text>
</comment>
<proteinExistence type="predicted"/>
<name>A0A699YS49_HAELA</name>
<dbReference type="AlphaFoldDB" id="A0A699YS49"/>